<evidence type="ECO:0000313" key="1">
    <source>
        <dbReference type="EMBL" id="KAK9160821.1"/>
    </source>
</evidence>
<accession>A0AAP0KY48</accession>
<name>A0AAP0KY48_9MAGN</name>
<dbReference type="Proteomes" id="UP001420932">
    <property type="component" value="Unassembled WGS sequence"/>
</dbReference>
<dbReference type="AlphaFoldDB" id="A0AAP0KY48"/>
<organism evidence="1 2">
    <name type="scientific">Stephania yunnanensis</name>
    <dbReference type="NCBI Taxonomy" id="152371"/>
    <lineage>
        <taxon>Eukaryota</taxon>
        <taxon>Viridiplantae</taxon>
        <taxon>Streptophyta</taxon>
        <taxon>Embryophyta</taxon>
        <taxon>Tracheophyta</taxon>
        <taxon>Spermatophyta</taxon>
        <taxon>Magnoliopsida</taxon>
        <taxon>Ranunculales</taxon>
        <taxon>Menispermaceae</taxon>
        <taxon>Menispermoideae</taxon>
        <taxon>Cissampelideae</taxon>
        <taxon>Stephania</taxon>
    </lineage>
</organism>
<gene>
    <name evidence="1" type="ORF">Syun_007162</name>
</gene>
<dbReference type="EMBL" id="JBBNAF010000003">
    <property type="protein sequence ID" value="KAK9160821.1"/>
    <property type="molecule type" value="Genomic_DNA"/>
</dbReference>
<comment type="caution">
    <text evidence="1">The sequence shown here is derived from an EMBL/GenBank/DDBJ whole genome shotgun (WGS) entry which is preliminary data.</text>
</comment>
<dbReference type="Gene3D" id="6.10.20.110">
    <property type="match status" value="1"/>
</dbReference>
<sequence>MTTAKSSTKETPFYLAFGAEAVIPIDMGESSYNVMYFNEKYNNDALRGGLDLLEEIHQRATL</sequence>
<keyword evidence="2" id="KW-1185">Reference proteome</keyword>
<protein>
    <submittedName>
        <fullName evidence="1">Uncharacterized protein</fullName>
    </submittedName>
</protein>
<evidence type="ECO:0000313" key="2">
    <source>
        <dbReference type="Proteomes" id="UP001420932"/>
    </source>
</evidence>
<reference evidence="1 2" key="1">
    <citation type="submission" date="2024-01" db="EMBL/GenBank/DDBJ databases">
        <title>Genome assemblies of Stephania.</title>
        <authorList>
            <person name="Yang L."/>
        </authorList>
    </citation>
    <scope>NUCLEOTIDE SEQUENCE [LARGE SCALE GENOMIC DNA]</scope>
    <source>
        <strain evidence="1">YNDBR</strain>
        <tissue evidence="1">Leaf</tissue>
    </source>
</reference>
<proteinExistence type="predicted"/>